<dbReference type="Proteomes" id="UP000249402">
    <property type="component" value="Unassembled WGS sequence"/>
</dbReference>
<reference evidence="1 2" key="1">
    <citation type="submission" date="2018-02" db="EMBL/GenBank/DDBJ databases">
        <title>The genomes of Aspergillus section Nigri reveals drivers in fungal speciation.</title>
        <authorList>
            <consortium name="DOE Joint Genome Institute"/>
            <person name="Vesth T.C."/>
            <person name="Nybo J."/>
            <person name="Theobald S."/>
            <person name="Brandl J."/>
            <person name="Frisvad J.C."/>
            <person name="Nielsen K.F."/>
            <person name="Lyhne E.K."/>
            <person name="Kogle M.E."/>
            <person name="Kuo A."/>
            <person name="Riley R."/>
            <person name="Clum A."/>
            <person name="Nolan M."/>
            <person name="Lipzen A."/>
            <person name="Salamov A."/>
            <person name="Henrissat B."/>
            <person name="Wiebenga A."/>
            <person name="De vries R.P."/>
            <person name="Grigoriev I.V."/>
            <person name="Mortensen U.H."/>
            <person name="Andersen M.R."/>
            <person name="Baker S.E."/>
        </authorList>
    </citation>
    <scope>NUCLEOTIDE SEQUENCE [LARGE SCALE GENOMIC DNA]</scope>
    <source>
        <strain evidence="1 2">CBS 121593</strain>
    </source>
</reference>
<name>A0A395H5Z3_9EURO</name>
<proteinExistence type="predicted"/>
<dbReference type="OrthoDB" id="4656735at2759"/>
<dbReference type="RefSeq" id="XP_025577367.1">
    <property type="nucleotide sequence ID" value="XM_025721336.1"/>
</dbReference>
<keyword evidence="2" id="KW-1185">Reference proteome</keyword>
<protein>
    <submittedName>
        <fullName evidence="1">Uncharacterized protein</fullName>
    </submittedName>
</protein>
<dbReference type="VEuPathDB" id="FungiDB:BO80DRAFT_443289"/>
<organism evidence="1 2">
    <name type="scientific">Aspergillus ibericus CBS 121593</name>
    <dbReference type="NCBI Taxonomy" id="1448316"/>
    <lineage>
        <taxon>Eukaryota</taxon>
        <taxon>Fungi</taxon>
        <taxon>Dikarya</taxon>
        <taxon>Ascomycota</taxon>
        <taxon>Pezizomycotina</taxon>
        <taxon>Eurotiomycetes</taxon>
        <taxon>Eurotiomycetidae</taxon>
        <taxon>Eurotiales</taxon>
        <taxon>Aspergillaceae</taxon>
        <taxon>Aspergillus</taxon>
        <taxon>Aspergillus subgen. Circumdati</taxon>
    </lineage>
</organism>
<evidence type="ECO:0000313" key="1">
    <source>
        <dbReference type="EMBL" id="RAL03040.1"/>
    </source>
</evidence>
<evidence type="ECO:0000313" key="2">
    <source>
        <dbReference type="Proteomes" id="UP000249402"/>
    </source>
</evidence>
<sequence>MDCLGIPVDHRLQKIIQRLRVPSFFDESSHLVTLENFGRTLLYAENKQPISTDELNHGLELAGPGTKGGLLIALYQPPENQTFHNGYTADTSACRTTEAIRQLLLVSSGGQMTLDDISVFDTLPYYPEGSDDAELVKDAEHAFSQMVKLKAPDVVVCSYQSDSVEPLVSGLQSIGVGKVFKEPKLRITDDCTTTRVNAFHPSYAVNYQRSYSCFRRLLLLEYVKAFSHLSKERWEEEEWMSKLRSQCVNLAKKLYTYQKPRWPIIDENRWIAILTAIQLNFSNLDYFRSKLDSDIFLKKLVGNSLSWNCADASLFLAETEEKYADGPNKARIAQLLSGAAYG</sequence>
<dbReference type="EMBL" id="KZ824429">
    <property type="protein sequence ID" value="RAL03040.1"/>
    <property type="molecule type" value="Genomic_DNA"/>
</dbReference>
<accession>A0A395H5Z3</accession>
<dbReference type="GeneID" id="37226201"/>
<dbReference type="AlphaFoldDB" id="A0A395H5Z3"/>
<gene>
    <name evidence="1" type="ORF">BO80DRAFT_443289</name>
</gene>